<evidence type="ECO:0000313" key="2">
    <source>
        <dbReference type="Proteomes" id="UP001234297"/>
    </source>
</evidence>
<organism evidence="1 2">
    <name type="scientific">Persea americana</name>
    <name type="common">Avocado</name>
    <dbReference type="NCBI Taxonomy" id="3435"/>
    <lineage>
        <taxon>Eukaryota</taxon>
        <taxon>Viridiplantae</taxon>
        <taxon>Streptophyta</taxon>
        <taxon>Embryophyta</taxon>
        <taxon>Tracheophyta</taxon>
        <taxon>Spermatophyta</taxon>
        <taxon>Magnoliopsida</taxon>
        <taxon>Magnoliidae</taxon>
        <taxon>Laurales</taxon>
        <taxon>Lauraceae</taxon>
        <taxon>Persea</taxon>
    </lineage>
</organism>
<keyword evidence="2" id="KW-1185">Reference proteome</keyword>
<gene>
    <name evidence="1" type="ORF">MRB53_025325</name>
</gene>
<accession>A0ACC2LEW1</accession>
<name>A0ACC2LEW1_PERAE</name>
<dbReference type="EMBL" id="CM056816">
    <property type="protein sequence ID" value="KAJ8631989.1"/>
    <property type="molecule type" value="Genomic_DNA"/>
</dbReference>
<sequence length="112" mass="12085">MPVSLRPHPAQTTIFLSQEQSTHLSQDLIPLPLIISFSLPPAQIHHQGNLHSLCSHPGASPTCLSRSHSLLRIAGPISAPSPPFTDLSSSLICKPLRDRWSGSHRVEISASS</sequence>
<evidence type="ECO:0000313" key="1">
    <source>
        <dbReference type="EMBL" id="KAJ8631989.1"/>
    </source>
</evidence>
<comment type="caution">
    <text evidence="1">The sequence shown here is derived from an EMBL/GenBank/DDBJ whole genome shotgun (WGS) entry which is preliminary data.</text>
</comment>
<protein>
    <submittedName>
        <fullName evidence="1">Uncharacterized protein</fullName>
    </submittedName>
</protein>
<dbReference type="Proteomes" id="UP001234297">
    <property type="component" value="Chromosome 8"/>
</dbReference>
<reference evidence="1 2" key="1">
    <citation type="journal article" date="2022" name="Hortic Res">
        <title>A haplotype resolved chromosomal level avocado genome allows analysis of novel avocado genes.</title>
        <authorList>
            <person name="Nath O."/>
            <person name="Fletcher S.J."/>
            <person name="Hayward A."/>
            <person name="Shaw L.M."/>
            <person name="Masouleh A.K."/>
            <person name="Furtado A."/>
            <person name="Henry R.J."/>
            <person name="Mitter N."/>
        </authorList>
    </citation>
    <scope>NUCLEOTIDE SEQUENCE [LARGE SCALE GENOMIC DNA]</scope>
    <source>
        <strain evidence="2">cv. Hass</strain>
    </source>
</reference>
<proteinExistence type="predicted"/>